<evidence type="ECO:0000313" key="3">
    <source>
        <dbReference type="EMBL" id="PNX73544.1"/>
    </source>
</evidence>
<name>A0A2K3L4T3_TRIPR</name>
<reference evidence="3 4" key="2">
    <citation type="journal article" date="2017" name="Front. Plant Sci.">
        <title>Gene Classification and Mining of Molecular Markers Useful in Red Clover (Trifolium pratense) Breeding.</title>
        <authorList>
            <person name="Istvanek J."/>
            <person name="Dluhosova J."/>
            <person name="Dluhos P."/>
            <person name="Patkova L."/>
            <person name="Nedelnik J."/>
            <person name="Repkova J."/>
        </authorList>
    </citation>
    <scope>NUCLEOTIDE SEQUENCE [LARGE SCALE GENOMIC DNA]</scope>
    <source>
        <strain evidence="4">cv. Tatra</strain>
        <tissue evidence="3">Young leaves</tissue>
    </source>
</reference>
<feature type="domain" description="Glutaredoxin" evidence="2">
    <location>
        <begin position="97"/>
        <end position="163"/>
    </location>
</feature>
<dbReference type="AlphaFoldDB" id="A0A2K3L4T3"/>
<gene>
    <name evidence="3" type="ORF">L195_g029446</name>
</gene>
<evidence type="ECO:0000313" key="4">
    <source>
        <dbReference type="Proteomes" id="UP000236291"/>
    </source>
</evidence>
<dbReference type="PROSITE" id="PS51354">
    <property type="entry name" value="GLUTAREDOXIN_2"/>
    <property type="match status" value="1"/>
</dbReference>
<dbReference type="InterPro" id="IPR036249">
    <property type="entry name" value="Thioredoxin-like_sf"/>
</dbReference>
<sequence length="245" mass="27781">MGFSSWFGLSRGDRTSRTTTPTLSLVTPNRTFGSFRSFKDIRTILQTENEPEPGSPKSPTLFRRLSSITPSLLRSISNRAIASSITVPSNFDHGSIVVYYTSLRIIRRTFNDCRTVRSILKRFSVAVDERDVCIDERFREELEELLGRRSVPLPCVFIGGEYIGGVDEFRKIYDSGELQEMMERLPKSIPNVCDFCGGMRFVVCDECDGSHRLFVENGCRTCPSCNTNGLIRCPACFYVMPRHTK</sequence>
<dbReference type="STRING" id="57577.A0A2K3L4T3"/>
<dbReference type="Pfam" id="PF23733">
    <property type="entry name" value="GRXCR1-2_C"/>
    <property type="match status" value="1"/>
</dbReference>
<dbReference type="PANTHER" id="PTHR45669">
    <property type="entry name" value="GLUTAREDOXIN DOMAIN-CONTAINING CYSTEINE-RICH PROTEIN CG12206-RELATED"/>
    <property type="match status" value="1"/>
</dbReference>
<accession>A0A2K3L4T3</accession>
<dbReference type="Proteomes" id="UP000236291">
    <property type="component" value="Unassembled WGS sequence"/>
</dbReference>
<evidence type="ECO:0000256" key="1">
    <source>
        <dbReference type="SAM" id="MobiDB-lite"/>
    </source>
</evidence>
<comment type="caution">
    <text evidence="3">The sequence shown here is derived from an EMBL/GenBank/DDBJ whole genome shotgun (WGS) entry which is preliminary data.</text>
</comment>
<dbReference type="InterPro" id="IPR002109">
    <property type="entry name" value="Glutaredoxin"/>
</dbReference>
<protein>
    <submittedName>
        <fullName evidence="3">Glutaredoxin domain-containing cysteine-rich protein</fullName>
    </submittedName>
</protein>
<dbReference type="Gene3D" id="3.40.30.10">
    <property type="entry name" value="Glutaredoxin"/>
    <property type="match status" value="1"/>
</dbReference>
<dbReference type="PANTHER" id="PTHR45669:SF25">
    <property type="entry name" value="GLUTAREDOXIN (GRX) FAMILY PROTEIN"/>
    <property type="match status" value="1"/>
</dbReference>
<evidence type="ECO:0000259" key="2">
    <source>
        <dbReference type="Pfam" id="PF00462"/>
    </source>
</evidence>
<dbReference type="Pfam" id="PF00462">
    <property type="entry name" value="Glutaredoxin"/>
    <property type="match status" value="1"/>
</dbReference>
<dbReference type="SUPFAM" id="SSF52833">
    <property type="entry name" value="Thioredoxin-like"/>
    <property type="match status" value="1"/>
</dbReference>
<organism evidence="3 4">
    <name type="scientific">Trifolium pratense</name>
    <name type="common">Red clover</name>
    <dbReference type="NCBI Taxonomy" id="57577"/>
    <lineage>
        <taxon>Eukaryota</taxon>
        <taxon>Viridiplantae</taxon>
        <taxon>Streptophyta</taxon>
        <taxon>Embryophyta</taxon>
        <taxon>Tracheophyta</taxon>
        <taxon>Spermatophyta</taxon>
        <taxon>Magnoliopsida</taxon>
        <taxon>eudicotyledons</taxon>
        <taxon>Gunneridae</taxon>
        <taxon>Pentapetalae</taxon>
        <taxon>rosids</taxon>
        <taxon>fabids</taxon>
        <taxon>Fabales</taxon>
        <taxon>Fabaceae</taxon>
        <taxon>Papilionoideae</taxon>
        <taxon>50 kb inversion clade</taxon>
        <taxon>NPAAA clade</taxon>
        <taxon>Hologalegina</taxon>
        <taxon>IRL clade</taxon>
        <taxon>Trifolieae</taxon>
        <taxon>Trifolium</taxon>
    </lineage>
</organism>
<dbReference type="EMBL" id="ASHM01026191">
    <property type="protein sequence ID" value="PNX73544.1"/>
    <property type="molecule type" value="Genomic_DNA"/>
</dbReference>
<reference evidence="3 4" key="1">
    <citation type="journal article" date="2014" name="Am. J. Bot.">
        <title>Genome assembly and annotation for red clover (Trifolium pratense; Fabaceae).</title>
        <authorList>
            <person name="Istvanek J."/>
            <person name="Jaros M."/>
            <person name="Krenek A."/>
            <person name="Repkova J."/>
        </authorList>
    </citation>
    <scope>NUCLEOTIDE SEQUENCE [LARGE SCALE GENOMIC DNA]</scope>
    <source>
        <strain evidence="4">cv. Tatra</strain>
        <tissue evidence="3">Young leaves</tissue>
    </source>
</reference>
<proteinExistence type="predicted"/>
<feature type="region of interest" description="Disordered" evidence="1">
    <location>
        <begin position="1"/>
        <end position="23"/>
    </location>
</feature>